<dbReference type="STRING" id="341663.Q0CX13"/>
<dbReference type="GO" id="GO:0000932">
    <property type="term" value="C:P-body"/>
    <property type="evidence" value="ECO:0007669"/>
    <property type="project" value="TreeGrafter"/>
</dbReference>
<dbReference type="GO" id="GO:0006402">
    <property type="term" value="P:mRNA catabolic process"/>
    <property type="evidence" value="ECO:0007669"/>
    <property type="project" value="TreeGrafter"/>
</dbReference>
<sequence>MSIAWLRSRASQKVAGVSCALPPNGPSAFVSGSIHRHRPFGGNRLFDFQYASWRSLSNGSIVPNPGQDLLRPSTTSIEEIRLKTEFEENKDIREYLRKWQQTHPSQLDPVRGPGTLNELDATAPWVGNMLNDNREAHDAGSDTLRAADEDVSDFANTADEGEGIHDFLEPGDLVALSSSDGVLNLAIYVRSVCKQQQFYTKRGKWRIAFNRDIDYVIKGFAPRESVLPLYPHFPDKIAELSSEMQSAVEGGVPRPVGASLLQMIGDFDERVKELYQANAYRLDRIHEIVADEYEKSEFTLEELACNALEIDKDQLDDAILFTVHKTACQKPFLIESDRSSPFTDHYLVQPRRVAEVLDKVTTWVHEHQEYLVRAVTANDVPDFRNHPLQQFIQKAQRLIRLSRKVRSPTTMASVGPTAQRFEPGQEGKPMVYREVLTEKFSTTDRMIIEYLQLWCIPPRRMTSGALRAAGSHIMRATGMYSALDLSAGSASLFLQELGVISPWENLRVLNQFLALPGHGVSNRSEKSWAEVQEASDRLNTEGLIDRMAPARVDWGNLPVYCVDNVDAQEIDDGVSLERIPGSDDTFWIRVHIANPSAFVAPDDIIMKYASSRIETLYIPERTYPMLPNSLTQGNFSLASGRPTLTFSAKMNLQGEVLETDICSGIVRNVIYTTHDKVRSLFETSSDNQLDTLTVGGEFPQHHGRDNLRTSLSSEDEDTFHTLRKLMLAFRDHRRRKGAMEWPSTMDIPVSVSAGNAPLKPYNMEVTEGRYYLGDPIIQLRPRKVDPHEVPDYTKQNLISTLMNLACWVSGKWCAERNIPTVYDGTFYHPEYPKLTNENMSEYGGQKWLQLASPKGVSSSSPLQHVPLGFDVYAKSTSPLRRYTDLMAHYQIEATLRFEREHGRRLDANRDGAFLPFSREHVDQFISQSTWKRSLIRGVSSGSSQFWACMLLFRAFYFGESPAP</sequence>
<dbReference type="EMBL" id="CH476595">
    <property type="protein sequence ID" value="EAU38528.1"/>
    <property type="molecule type" value="Genomic_DNA"/>
</dbReference>
<dbReference type="OMA" id="WPYFFPR"/>
<dbReference type="InterPro" id="IPR012340">
    <property type="entry name" value="NA-bd_OB-fold"/>
</dbReference>
<dbReference type="GO" id="GO:0003723">
    <property type="term" value="F:RNA binding"/>
    <property type="evidence" value="ECO:0007669"/>
    <property type="project" value="InterPro"/>
</dbReference>
<dbReference type="HOGENOM" id="CLU_002512_0_1_1"/>
<dbReference type="SUPFAM" id="SSF50249">
    <property type="entry name" value="Nucleic acid-binding proteins"/>
    <property type="match status" value="1"/>
</dbReference>
<dbReference type="PANTHER" id="PTHR23355:SF65">
    <property type="entry name" value="EXORIBONUCLEASE CYT-4, PUTATIVE (AFU_ORTHOLOGUE AFUA_7G01550)-RELATED"/>
    <property type="match status" value="1"/>
</dbReference>
<dbReference type="SMART" id="SM00955">
    <property type="entry name" value="RNB"/>
    <property type="match status" value="1"/>
</dbReference>
<proteinExistence type="predicted"/>
<dbReference type="AlphaFoldDB" id="Q0CX13"/>
<dbReference type="InterPro" id="IPR001900">
    <property type="entry name" value="RNase_II/R"/>
</dbReference>
<dbReference type="GO" id="GO:0000175">
    <property type="term" value="F:3'-5'-RNA exonuclease activity"/>
    <property type="evidence" value="ECO:0007669"/>
    <property type="project" value="TreeGrafter"/>
</dbReference>
<dbReference type="InterPro" id="IPR056624">
    <property type="entry name" value="WH_CYT4"/>
</dbReference>
<evidence type="ECO:0000313" key="3">
    <source>
        <dbReference type="Proteomes" id="UP000007963"/>
    </source>
</evidence>
<organism evidence="2 3">
    <name type="scientific">Aspergillus terreus (strain NIH 2624 / FGSC A1156)</name>
    <dbReference type="NCBI Taxonomy" id="341663"/>
    <lineage>
        <taxon>Eukaryota</taxon>
        <taxon>Fungi</taxon>
        <taxon>Dikarya</taxon>
        <taxon>Ascomycota</taxon>
        <taxon>Pezizomycotina</taxon>
        <taxon>Eurotiomycetes</taxon>
        <taxon>Eurotiomycetidae</taxon>
        <taxon>Eurotiales</taxon>
        <taxon>Aspergillaceae</taxon>
        <taxon>Aspergillus</taxon>
        <taxon>Aspergillus subgen. Circumdati</taxon>
    </lineage>
</organism>
<dbReference type="Pfam" id="PF00773">
    <property type="entry name" value="RNB"/>
    <property type="match status" value="1"/>
</dbReference>
<dbReference type="eggNOG" id="KOG2102">
    <property type="taxonomic scope" value="Eukaryota"/>
</dbReference>
<dbReference type="VEuPathDB" id="FungiDB:ATEG_01771"/>
<gene>
    <name evidence="2" type="ORF">ATEG_01771</name>
</gene>
<dbReference type="RefSeq" id="XP_001209136.1">
    <property type="nucleotide sequence ID" value="XM_001209136.1"/>
</dbReference>
<dbReference type="Pfam" id="PF23216">
    <property type="entry name" value="WHD_CYT4"/>
    <property type="match status" value="1"/>
</dbReference>
<dbReference type="PANTHER" id="PTHR23355">
    <property type="entry name" value="RIBONUCLEASE"/>
    <property type="match status" value="1"/>
</dbReference>
<evidence type="ECO:0000313" key="2">
    <source>
        <dbReference type="EMBL" id="EAU38528.1"/>
    </source>
</evidence>
<protein>
    <recommendedName>
        <fullName evidence="1">RNB domain-containing protein</fullName>
    </recommendedName>
</protein>
<feature type="domain" description="RNB" evidence="1">
    <location>
        <begin position="551"/>
        <end position="897"/>
    </location>
</feature>
<dbReference type="OrthoDB" id="2285229at2759"/>
<name>Q0CX13_ASPTN</name>
<accession>Q0CX13</accession>
<dbReference type="GeneID" id="4316283"/>
<dbReference type="Proteomes" id="UP000007963">
    <property type="component" value="Unassembled WGS sequence"/>
</dbReference>
<dbReference type="InterPro" id="IPR050180">
    <property type="entry name" value="RNR_Ribonuclease"/>
</dbReference>
<evidence type="ECO:0000259" key="1">
    <source>
        <dbReference type="SMART" id="SM00955"/>
    </source>
</evidence>
<reference evidence="3" key="1">
    <citation type="submission" date="2005-09" db="EMBL/GenBank/DDBJ databases">
        <title>Annotation of the Aspergillus terreus NIH2624 genome.</title>
        <authorList>
            <person name="Birren B.W."/>
            <person name="Lander E.S."/>
            <person name="Galagan J.E."/>
            <person name="Nusbaum C."/>
            <person name="Devon K."/>
            <person name="Henn M."/>
            <person name="Ma L.-J."/>
            <person name="Jaffe D.B."/>
            <person name="Butler J."/>
            <person name="Alvarez P."/>
            <person name="Gnerre S."/>
            <person name="Grabherr M."/>
            <person name="Kleber M."/>
            <person name="Mauceli E.W."/>
            <person name="Brockman W."/>
            <person name="Rounsley S."/>
            <person name="Young S.K."/>
            <person name="LaButti K."/>
            <person name="Pushparaj V."/>
            <person name="DeCaprio D."/>
            <person name="Crawford M."/>
            <person name="Koehrsen M."/>
            <person name="Engels R."/>
            <person name="Montgomery P."/>
            <person name="Pearson M."/>
            <person name="Howarth C."/>
            <person name="Larson L."/>
            <person name="Luoma S."/>
            <person name="White J."/>
            <person name="Alvarado L."/>
            <person name="Kodira C.D."/>
            <person name="Zeng Q."/>
            <person name="Oleary S."/>
            <person name="Yandava C."/>
            <person name="Denning D.W."/>
            <person name="Nierman W.C."/>
            <person name="Milne T."/>
            <person name="Madden K."/>
        </authorList>
    </citation>
    <scope>NUCLEOTIDE SEQUENCE [LARGE SCALE GENOMIC DNA]</scope>
    <source>
        <strain evidence="3">NIH 2624 / FGSC A1156</strain>
    </source>
</reference>
<dbReference type="Pfam" id="PF23214">
    <property type="entry name" value="SH3_CYT4"/>
    <property type="match status" value="1"/>
</dbReference>
<dbReference type="InterPro" id="IPR056625">
    <property type="entry name" value="SH3_CYT4"/>
</dbReference>